<evidence type="ECO:0000313" key="1">
    <source>
        <dbReference type="EMBL" id="GBP70637.1"/>
    </source>
</evidence>
<comment type="caution">
    <text evidence="1">The sequence shown here is derived from an EMBL/GenBank/DDBJ whole genome shotgun (WGS) entry which is preliminary data.</text>
</comment>
<keyword evidence="2" id="KW-1185">Reference proteome</keyword>
<gene>
    <name evidence="1" type="ORF">EVAR_98217_1</name>
</gene>
<dbReference type="EMBL" id="BGZK01001081">
    <property type="protein sequence ID" value="GBP70637.1"/>
    <property type="molecule type" value="Genomic_DNA"/>
</dbReference>
<accession>A0A4C1Y7W0</accession>
<dbReference type="Proteomes" id="UP000299102">
    <property type="component" value="Unassembled WGS sequence"/>
</dbReference>
<reference evidence="1 2" key="1">
    <citation type="journal article" date="2019" name="Commun. Biol.">
        <title>The bagworm genome reveals a unique fibroin gene that provides high tensile strength.</title>
        <authorList>
            <person name="Kono N."/>
            <person name="Nakamura H."/>
            <person name="Ohtoshi R."/>
            <person name="Tomita M."/>
            <person name="Numata K."/>
            <person name="Arakawa K."/>
        </authorList>
    </citation>
    <scope>NUCLEOTIDE SEQUENCE [LARGE SCALE GENOMIC DNA]</scope>
</reference>
<organism evidence="1 2">
    <name type="scientific">Eumeta variegata</name>
    <name type="common">Bagworm moth</name>
    <name type="synonym">Eumeta japonica</name>
    <dbReference type="NCBI Taxonomy" id="151549"/>
    <lineage>
        <taxon>Eukaryota</taxon>
        <taxon>Metazoa</taxon>
        <taxon>Ecdysozoa</taxon>
        <taxon>Arthropoda</taxon>
        <taxon>Hexapoda</taxon>
        <taxon>Insecta</taxon>
        <taxon>Pterygota</taxon>
        <taxon>Neoptera</taxon>
        <taxon>Endopterygota</taxon>
        <taxon>Lepidoptera</taxon>
        <taxon>Glossata</taxon>
        <taxon>Ditrysia</taxon>
        <taxon>Tineoidea</taxon>
        <taxon>Psychidae</taxon>
        <taxon>Oiketicinae</taxon>
        <taxon>Eumeta</taxon>
    </lineage>
</organism>
<protein>
    <submittedName>
        <fullName evidence="1">Uncharacterized protein</fullName>
    </submittedName>
</protein>
<evidence type="ECO:0000313" key="2">
    <source>
        <dbReference type="Proteomes" id="UP000299102"/>
    </source>
</evidence>
<sequence>MGNARRIHRVSCAGAFTLRVTILNFRCRVRESYWAARARARLVAAGARGHRARVSRPREIDVRAAAAGALTYAGRWPIVLGEFKLKPAECASNHARLGFLYSLPTRSF</sequence>
<dbReference type="AlphaFoldDB" id="A0A4C1Y7W0"/>
<proteinExistence type="predicted"/>
<name>A0A4C1Y7W0_EUMVA</name>